<evidence type="ECO:0000256" key="2">
    <source>
        <dbReference type="ARBA" id="ARBA00022729"/>
    </source>
</evidence>
<keyword evidence="8" id="KW-0472">Membrane</keyword>
<dbReference type="InterPro" id="IPR000488">
    <property type="entry name" value="Death_dom"/>
</dbReference>
<dbReference type="AlphaFoldDB" id="A0AAZ1Y471"/>
<reference evidence="12" key="2">
    <citation type="submission" date="2025-08" db="UniProtKB">
        <authorList>
            <consortium name="Ensembl"/>
        </authorList>
    </citation>
    <scope>IDENTIFICATION</scope>
</reference>
<evidence type="ECO:0000256" key="9">
    <source>
        <dbReference type="SAM" id="SignalP"/>
    </source>
</evidence>
<evidence type="ECO:0000259" key="10">
    <source>
        <dbReference type="PROSITE" id="PS50017"/>
    </source>
</evidence>
<keyword evidence="2 9" id="KW-0732">Signal</keyword>
<organism evidence="12 13">
    <name type="scientific">Oreochromis aureus</name>
    <name type="common">Israeli tilapia</name>
    <name type="synonym">Chromis aureus</name>
    <dbReference type="NCBI Taxonomy" id="47969"/>
    <lineage>
        <taxon>Eukaryota</taxon>
        <taxon>Metazoa</taxon>
        <taxon>Chordata</taxon>
        <taxon>Craniata</taxon>
        <taxon>Vertebrata</taxon>
        <taxon>Euteleostomi</taxon>
        <taxon>Actinopterygii</taxon>
        <taxon>Neopterygii</taxon>
        <taxon>Teleostei</taxon>
        <taxon>Neoteleostei</taxon>
        <taxon>Acanthomorphata</taxon>
        <taxon>Ovalentaria</taxon>
        <taxon>Cichlomorphae</taxon>
        <taxon>Cichliformes</taxon>
        <taxon>Cichlidae</taxon>
        <taxon>African cichlids</taxon>
        <taxon>Pseudocrenilabrinae</taxon>
        <taxon>Oreochromini</taxon>
        <taxon>Oreochromis</taxon>
    </lineage>
</organism>
<feature type="chain" id="PRO_5044224893" description="Tumor necrosis factor receptor superfamily member 1A-like" evidence="9">
    <location>
        <begin position="20"/>
        <end position="412"/>
    </location>
</feature>
<feature type="disulfide bond" evidence="6">
    <location>
        <begin position="78"/>
        <end position="96"/>
    </location>
</feature>
<name>A0AAZ1Y471_OREAU</name>
<keyword evidence="1" id="KW-0053">Apoptosis</keyword>
<feature type="compositionally biased region" description="Polar residues" evidence="7">
    <location>
        <begin position="182"/>
        <end position="196"/>
    </location>
</feature>
<evidence type="ECO:0000313" key="12">
    <source>
        <dbReference type="Ensembl" id="ENSOABP00000074578.1"/>
    </source>
</evidence>
<feature type="domain" description="TNFR-Cys" evidence="11">
    <location>
        <begin position="56"/>
        <end position="96"/>
    </location>
</feature>
<dbReference type="Pfam" id="PF00531">
    <property type="entry name" value="Death"/>
    <property type="match status" value="1"/>
</dbReference>
<dbReference type="GO" id="GO:0006954">
    <property type="term" value="P:inflammatory response"/>
    <property type="evidence" value="ECO:0007669"/>
    <property type="project" value="TreeGrafter"/>
</dbReference>
<sequence length="412" mass="46372">MNLVLVFPLILALTSCGQSHTEGIEQTDGSCYNLCPAGYHKVGNCDDQVKKYKCKKCEDGFYTDIENYREKCLRCEQCNHDEVVIEPCIFNRSIVCGCKEGYYNSGSDSLQCSKCSCEHCPRNPDYKAKCSPPSSYRQKPTTAPTNPSTTRIVSSTTVANKRLMPTTVTPASTSTPDPNKPLVSTSKAITKSSNPHITEIPRNPGSAGIFLAVISFLLLSWFLLICTMKIFKHKDSFCWRRRKEAEVSQNEQPSHQGSNPTTLTLTVSEETPMLTLNQSPAISEHPTHINPLVPVNGQLVARQHDHADRWPAIVLYAIIKEVPLHRWKEFLRLLKVTDQQMVRVEMETGFSLGSMEKQYQMLKLWSQHSSSKLSDIFSALHYMELSGCAQLLQESLEQLQWTPDHRQALTAI</sequence>
<evidence type="ECO:0000256" key="5">
    <source>
        <dbReference type="ARBA" id="ARBA00023180"/>
    </source>
</evidence>
<dbReference type="Gene3D" id="2.10.50.10">
    <property type="entry name" value="Tumor Necrosis Factor Receptor, subunit A, domain 2"/>
    <property type="match status" value="1"/>
</dbReference>
<evidence type="ECO:0000256" key="6">
    <source>
        <dbReference type="PROSITE-ProRule" id="PRU00206"/>
    </source>
</evidence>
<dbReference type="Ensembl" id="ENSOABT00000085135.1">
    <property type="protein sequence ID" value="ENSOABP00000074578.1"/>
    <property type="gene ID" value="ENSOABG00000028776.1"/>
</dbReference>
<dbReference type="GO" id="GO:0006915">
    <property type="term" value="P:apoptotic process"/>
    <property type="evidence" value="ECO:0007669"/>
    <property type="project" value="UniProtKB-KW"/>
</dbReference>
<evidence type="ECO:0000256" key="4">
    <source>
        <dbReference type="ARBA" id="ARBA00023157"/>
    </source>
</evidence>
<gene>
    <name evidence="12" type="primary">si:ch211-112c15.8</name>
</gene>
<dbReference type="SMART" id="SM00208">
    <property type="entry name" value="TNFR"/>
    <property type="match status" value="1"/>
</dbReference>
<evidence type="ECO:0000256" key="7">
    <source>
        <dbReference type="SAM" id="MobiDB-lite"/>
    </source>
</evidence>
<reference evidence="13" key="1">
    <citation type="submission" date="2020-03" db="EMBL/GenBank/DDBJ databases">
        <title>Evolution of repeat sequences and sex chromosomes of tilapia species revealed by chromosome-level genomes.</title>
        <authorList>
            <person name="Xu L."/>
            <person name="Tao W."/>
            <person name="Wang D."/>
            <person name="Zhou Q."/>
        </authorList>
    </citation>
    <scope>NUCLEOTIDE SEQUENCE [LARGE SCALE GENOMIC DNA]</scope>
    <source>
        <strain evidence="13">Israel</strain>
    </source>
</reference>
<feature type="region of interest" description="Disordered" evidence="7">
    <location>
        <begin position="128"/>
        <end position="150"/>
    </location>
</feature>
<evidence type="ECO:0000256" key="1">
    <source>
        <dbReference type="ARBA" id="ARBA00022703"/>
    </source>
</evidence>
<evidence type="ECO:0008006" key="14">
    <source>
        <dbReference type="Google" id="ProtNLM"/>
    </source>
</evidence>
<dbReference type="PANTHER" id="PTHR46861">
    <property type="entry name" value="TUMOR NECROSIS FACTOR RECEPTOR SUPERFAMILY MEMBER 1A"/>
    <property type="match status" value="1"/>
</dbReference>
<feature type="transmembrane region" description="Helical" evidence="8">
    <location>
        <begin position="209"/>
        <end position="231"/>
    </location>
</feature>
<feature type="signal peptide" evidence="9">
    <location>
        <begin position="1"/>
        <end position="19"/>
    </location>
</feature>
<keyword evidence="5" id="KW-0325">Glycoprotein</keyword>
<proteinExistence type="predicted"/>
<feature type="domain" description="Death" evidence="10">
    <location>
        <begin position="312"/>
        <end position="396"/>
    </location>
</feature>
<dbReference type="SUPFAM" id="SSF47986">
    <property type="entry name" value="DEATH domain"/>
    <property type="match status" value="1"/>
</dbReference>
<dbReference type="Pfam" id="PF00020">
    <property type="entry name" value="TNFR_c6"/>
    <property type="match status" value="1"/>
</dbReference>
<evidence type="ECO:0000313" key="13">
    <source>
        <dbReference type="Proteomes" id="UP000472276"/>
    </source>
</evidence>
<accession>A0AAZ1Y471</accession>
<feature type="compositionally biased region" description="Polar residues" evidence="7">
    <location>
        <begin position="132"/>
        <end position="150"/>
    </location>
</feature>
<reference evidence="12" key="3">
    <citation type="submission" date="2025-09" db="UniProtKB">
        <authorList>
            <consortium name="Ensembl"/>
        </authorList>
    </citation>
    <scope>IDENTIFICATION</scope>
</reference>
<dbReference type="InterPro" id="IPR011029">
    <property type="entry name" value="DEATH-like_dom_sf"/>
</dbReference>
<dbReference type="PROSITE" id="PS50050">
    <property type="entry name" value="TNFR_NGFR_2"/>
    <property type="match status" value="1"/>
</dbReference>
<keyword evidence="3" id="KW-0677">Repeat</keyword>
<dbReference type="PANTHER" id="PTHR46861:SF1">
    <property type="entry name" value="TUMOR NECROSIS FACTOR RECEPTOR SUPERFAMILY MEMBER 1A"/>
    <property type="match status" value="1"/>
</dbReference>
<dbReference type="Gene3D" id="1.10.533.10">
    <property type="entry name" value="Death Domain, Fas"/>
    <property type="match status" value="1"/>
</dbReference>
<dbReference type="SUPFAM" id="SSF57586">
    <property type="entry name" value="TNF receptor-like"/>
    <property type="match status" value="2"/>
</dbReference>
<feature type="disulfide bond" evidence="6">
    <location>
        <begin position="75"/>
        <end position="88"/>
    </location>
</feature>
<feature type="repeat" description="TNFR-Cys" evidence="6">
    <location>
        <begin position="56"/>
        <end position="96"/>
    </location>
</feature>
<keyword evidence="4 6" id="KW-1015">Disulfide bond</keyword>
<evidence type="ECO:0000256" key="3">
    <source>
        <dbReference type="ARBA" id="ARBA00022737"/>
    </source>
</evidence>
<evidence type="ECO:0000259" key="11">
    <source>
        <dbReference type="PROSITE" id="PS50050"/>
    </source>
</evidence>
<dbReference type="InterPro" id="IPR052493">
    <property type="entry name" value="TNFRSF1A"/>
</dbReference>
<dbReference type="Proteomes" id="UP000472276">
    <property type="component" value="Unassembled WGS sequence"/>
</dbReference>
<keyword evidence="8" id="KW-1133">Transmembrane helix</keyword>
<feature type="disulfide bond" evidence="6">
    <location>
        <begin position="57"/>
        <end position="72"/>
    </location>
</feature>
<dbReference type="GO" id="GO:0043120">
    <property type="term" value="F:tumor necrosis factor binding"/>
    <property type="evidence" value="ECO:0007669"/>
    <property type="project" value="TreeGrafter"/>
</dbReference>
<feature type="region of interest" description="Disordered" evidence="7">
    <location>
        <begin position="167"/>
        <end position="196"/>
    </location>
</feature>
<keyword evidence="8" id="KW-0812">Transmembrane</keyword>
<protein>
    <recommendedName>
        <fullName evidence="14">Tumor necrosis factor receptor superfamily member 1A-like</fullName>
    </recommendedName>
</protein>
<dbReference type="GO" id="GO:0045121">
    <property type="term" value="C:membrane raft"/>
    <property type="evidence" value="ECO:0007669"/>
    <property type="project" value="TreeGrafter"/>
</dbReference>
<dbReference type="GO" id="GO:0005031">
    <property type="term" value="F:tumor necrosis factor receptor activity"/>
    <property type="evidence" value="ECO:0007669"/>
    <property type="project" value="TreeGrafter"/>
</dbReference>
<feature type="compositionally biased region" description="Low complexity" evidence="7">
    <location>
        <begin position="167"/>
        <end position="177"/>
    </location>
</feature>
<dbReference type="GO" id="GO:0043235">
    <property type="term" value="C:receptor complex"/>
    <property type="evidence" value="ECO:0007669"/>
    <property type="project" value="TreeGrafter"/>
</dbReference>
<keyword evidence="13" id="KW-1185">Reference proteome</keyword>
<evidence type="ECO:0000256" key="8">
    <source>
        <dbReference type="SAM" id="Phobius"/>
    </source>
</evidence>
<dbReference type="InterPro" id="IPR001368">
    <property type="entry name" value="TNFR/NGFR_Cys_rich_reg"/>
</dbReference>
<dbReference type="PROSITE" id="PS50017">
    <property type="entry name" value="DEATH_DOMAIN"/>
    <property type="match status" value="1"/>
</dbReference>